<reference evidence="1 2" key="1">
    <citation type="submission" date="2018-07" db="EMBL/GenBank/DDBJ databases">
        <title>Leeuwenhoekiella genomics.</title>
        <authorList>
            <person name="Tahon G."/>
            <person name="Willems A."/>
        </authorList>
    </citation>
    <scope>NUCLEOTIDE SEQUENCE [LARGE SCALE GENOMIC DNA]</scope>
    <source>
        <strain evidence="1 2">LMG 29608</strain>
    </source>
</reference>
<dbReference type="RefSeq" id="WP_128764500.1">
    <property type="nucleotide sequence ID" value="NZ_JBHUOO010000023.1"/>
</dbReference>
<keyword evidence="2" id="KW-1185">Reference proteome</keyword>
<name>A0A4Q0PFL9_9FLAO</name>
<organism evidence="1 2">
    <name type="scientific">Leeuwenhoekiella polynyae</name>
    <dbReference type="NCBI Taxonomy" id="1550906"/>
    <lineage>
        <taxon>Bacteria</taxon>
        <taxon>Pseudomonadati</taxon>
        <taxon>Bacteroidota</taxon>
        <taxon>Flavobacteriia</taxon>
        <taxon>Flavobacteriales</taxon>
        <taxon>Flavobacteriaceae</taxon>
        <taxon>Leeuwenhoekiella</taxon>
    </lineage>
</organism>
<comment type="caution">
    <text evidence="1">The sequence shown here is derived from an EMBL/GenBank/DDBJ whole genome shotgun (WGS) entry which is preliminary data.</text>
</comment>
<gene>
    <name evidence="1" type="ORF">DSM02_862</name>
</gene>
<dbReference type="Proteomes" id="UP000289859">
    <property type="component" value="Unassembled WGS sequence"/>
</dbReference>
<evidence type="ECO:0000313" key="1">
    <source>
        <dbReference type="EMBL" id="RXG25695.1"/>
    </source>
</evidence>
<dbReference type="EMBL" id="QOVK01000002">
    <property type="protein sequence ID" value="RXG25695.1"/>
    <property type="molecule type" value="Genomic_DNA"/>
</dbReference>
<protein>
    <submittedName>
        <fullName evidence="1">Uncharacterized protein</fullName>
    </submittedName>
</protein>
<dbReference type="AlphaFoldDB" id="A0A4Q0PFL9"/>
<evidence type="ECO:0000313" key="2">
    <source>
        <dbReference type="Proteomes" id="UP000289859"/>
    </source>
</evidence>
<sequence length="157" mass="16194">MKTRKLNKKTGVESLVIVGSLMVGFMASGAIDAAVPTDKRTIARVGTAGAGAAGAALLPSTDTTTTALKMLSAGAAARASYMLVTDELKNQVTVKADATTLDKAMYGAIGLACPCDGSRDFALNAPLDYPELNVQTLDTTWSDAEQNYQVDKGGFAA</sequence>
<accession>A0A4Q0PFL9</accession>
<proteinExistence type="predicted"/>